<name>A0A2N5UL36_9BASI</name>
<evidence type="ECO:0000259" key="8">
    <source>
        <dbReference type="SMART" id="SM01281"/>
    </source>
</evidence>
<evidence type="ECO:0000313" key="9">
    <source>
        <dbReference type="EMBL" id="PLW38465.1"/>
    </source>
</evidence>
<accession>A0A2N5UL36</accession>
<dbReference type="Proteomes" id="UP000235388">
    <property type="component" value="Unassembled WGS sequence"/>
</dbReference>
<dbReference type="GO" id="GO:0003712">
    <property type="term" value="F:transcription coregulator activity"/>
    <property type="evidence" value="ECO:0007669"/>
    <property type="project" value="InterPro"/>
</dbReference>
<protein>
    <recommendedName>
        <fullName evidence="3">Mediator of RNA polymerase II transcription subunit 12</fullName>
    </recommendedName>
    <alternativeName>
        <fullName evidence="7">Mediator complex subunit 12</fullName>
    </alternativeName>
</protein>
<evidence type="ECO:0000256" key="4">
    <source>
        <dbReference type="ARBA" id="ARBA00023015"/>
    </source>
</evidence>
<comment type="subcellular location">
    <subcellularLocation>
        <location evidence="1">Nucleus</location>
    </subcellularLocation>
</comment>
<organism evidence="9 10">
    <name type="scientific">Puccinia coronata f. sp. avenae</name>
    <dbReference type="NCBI Taxonomy" id="200324"/>
    <lineage>
        <taxon>Eukaryota</taxon>
        <taxon>Fungi</taxon>
        <taxon>Dikarya</taxon>
        <taxon>Basidiomycota</taxon>
        <taxon>Pucciniomycotina</taxon>
        <taxon>Pucciniomycetes</taxon>
        <taxon>Pucciniales</taxon>
        <taxon>Pucciniaceae</taxon>
        <taxon>Puccinia</taxon>
    </lineage>
</organism>
<dbReference type="InterPro" id="IPR019035">
    <property type="entry name" value="Mediator_Med12"/>
</dbReference>
<dbReference type="Pfam" id="PF09497">
    <property type="entry name" value="Med12"/>
    <property type="match status" value="1"/>
</dbReference>
<dbReference type="GO" id="GO:0006357">
    <property type="term" value="P:regulation of transcription by RNA polymerase II"/>
    <property type="evidence" value="ECO:0007669"/>
    <property type="project" value="InterPro"/>
</dbReference>
<evidence type="ECO:0000256" key="3">
    <source>
        <dbReference type="ARBA" id="ARBA00019622"/>
    </source>
</evidence>
<evidence type="ECO:0000256" key="2">
    <source>
        <dbReference type="ARBA" id="ARBA00010289"/>
    </source>
</evidence>
<feature type="domain" description="Mediator complex subunit Med12" evidence="8">
    <location>
        <begin position="9"/>
        <end position="72"/>
    </location>
</feature>
<keyword evidence="6" id="KW-0539">Nucleus</keyword>
<evidence type="ECO:0000256" key="7">
    <source>
        <dbReference type="ARBA" id="ARBA00032010"/>
    </source>
</evidence>
<dbReference type="PANTHER" id="PTHR46567">
    <property type="entry name" value="MEDIATOR OF RNA POLYMERASE II TRANSCRIPTION SUBUNIT 12"/>
    <property type="match status" value="1"/>
</dbReference>
<gene>
    <name evidence="9" type="ORF">PCANC_12493</name>
</gene>
<keyword evidence="5" id="KW-0804">Transcription</keyword>
<dbReference type="AlphaFoldDB" id="A0A2N5UL36"/>
<dbReference type="STRING" id="200324.A0A2N5UL36"/>
<comment type="similarity">
    <text evidence="2">Belongs to the Mediator complex subunit 12 family.</text>
</comment>
<dbReference type="OrthoDB" id="20828at2759"/>
<dbReference type="PANTHER" id="PTHR46567:SF1">
    <property type="entry name" value="MEDIATOR OF RNA POLYMERASE II TRANSCRIPTION SUBUNIT 12"/>
    <property type="match status" value="1"/>
</dbReference>
<evidence type="ECO:0000256" key="1">
    <source>
        <dbReference type="ARBA" id="ARBA00004123"/>
    </source>
</evidence>
<evidence type="ECO:0000256" key="5">
    <source>
        <dbReference type="ARBA" id="ARBA00023163"/>
    </source>
</evidence>
<evidence type="ECO:0000313" key="10">
    <source>
        <dbReference type="Proteomes" id="UP000235388"/>
    </source>
</evidence>
<comment type="caution">
    <text evidence="9">The sequence shown here is derived from an EMBL/GenBank/DDBJ whole genome shotgun (WGS) entry which is preliminary data.</text>
</comment>
<reference evidence="9 10" key="1">
    <citation type="submission" date="2017-11" db="EMBL/GenBank/DDBJ databases">
        <title>De novo assembly and phasing of dikaryotic genomes from two isolates of Puccinia coronata f. sp. avenae, the causal agent of oat crown rust.</title>
        <authorList>
            <person name="Miller M.E."/>
            <person name="Zhang Y."/>
            <person name="Omidvar V."/>
            <person name="Sperschneider J."/>
            <person name="Schwessinger B."/>
            <person name="Raley C."/>
            <person name="Palmer J.M."/>
            <person name="Garnica D."/>
            <person name="Upadhyaya N."/>
            <person name="Rathjen J."/>
            <person name="Taylor J.M."/>
            <person name="Park R.F."/>
            <person name="Dodds P.N."/>
            <person name="Hirsch C.D."/>
            <person name="Kianian S.F."/>
            <person name="Figueroa M."/>
        </authorList>
    </citation>
    <scope>NUCLEOTIDE SEQUENCE [LARGE SCALE GENOMIC DNA]</scope>
    <source>
        <strain evidence="9">12NC29</strain>
    </source>
</reference>
<keyword evidence="4" id="KW-0805">Transcription regulation</keyword>
<sequence>MNSYDTKSTIQVPGRVTLNEQKRQSWLCELADDLVPLLKLSKNVPHGFKGEKLLEMLVSRKIECSRATWYIQLIGLDEINAQRNKNDLSHIQYTLSFTSKPNQSLPNFSLAPVYASEDNRVISHLDAEPNHIHARRLFESLDREIINQLQPVTLESLIQFSANINLFDPDISKVGPIARLELATKAFKILEDRQELTAESYSNLIIFLGFSNKLPQATALFESYKQSPFNPDSQNSTQVQALKNPSSLTLVAPDSLTVQKCQSEPANKDSLMRAPLVARDTFSAVTLLEESLPLTVDSLSTFKSSIKHILKFILGLIRSEDYSSASNFHIQVLCRLLTWFIIPDSRCSTASMLARQLKIRLVACRGTNVPKNCANVVVLIHAIATFQAFNGYLRPRIIKAQDDKRLGRTSGSSTSRLSGMLAAFATVAGLPASSSSSPSTHLEDSGFILLSRTEATESAQPSSLQSTSISTQSTQNNSLAGLVASAASSRSSQPSYAAAVKSPPGYQLVPFGSLQSAQPPQQYSSIAEIYPGQPASAPWSPSLGPIPPNGYARSPQLYSLNTSYPSPPISSSYPPIAPRGSRVLVPTADHLGSRTGCRTSLLIATLVTIPITLPRRLKLRRLAATIITPLPALLTVLPLNGGTPIGRRVAFTQIGGTHPRSNPAISGDTGP</sequence>
<keyword evidence="10" id="KW-1185">Reference proteome</keyword>
<evidence type="ECO:0000256" key="6">
    <source>
        <dbReference type="ARBA" id="ARBA00023242"/>
    </source>
</evidence>
<dbReference type="SMART" id="SM01281">
    <property type="entry name" value="Med12"/>
    <property type="match status" value="1"/>
</dbReference>
<dbReference type="EMBL" id="PGCJ01000207">
    <property type="protein sequence ID" value="PLW38465.1"/>
    <property type="molecule type" value="Genomic_DNA"/>
</dbReference>
<dbReference type="GO" id="GO:0016592">
    <property type="term" value="C:mediator complex"/>
    <property type="evidence" value="ECO:0007669"/>
    <property type="project" value="InterPro"/>
</dbReference>
<proteinExistence type="inferred from homology"/>